<dbReference type="AlphaFoldDB" id="A0AAN9QPJ3"/>
<gene>
    <name evidence="1" type="ORF">VNO80_26045</name>
</gene>
<dbReference type="EMBL" id="JAYMYR010000009">
    <property type="protein sequence ID" value="KAK7343082.1"/>
    <property type="molecule type" value="Genomic_DNA"/>
</dbReference>
<sequence>MGRSSSFSVPLSLRSRKLCNEGLSPKAASGNNSSPVQPCTVRVWRFDEKPPSGNDSSSGQPCIISSFIFDGKYKRADRETQSSLIDSSGESM</sequence>
<name>A0AAN9QPJ3_PHACN</name>
<dbReference type="Proteomes" id="UP001374584">
    <property type="component" value="Unassembled WGS sequence"/>
</dbReference>
<protein>
    <submittedName>
        <fullName evidence="1">Uncharacterized protein</fullName>
    </submittedName>
</protein>
<accession>A0AAN9QPJ3</accession>
<organism evidence="1 2">
    <name type="scientific">Phaseolus coccineus</name>
    <name type="common">Scarlet runner bean</name>
    <name type="synonym">Phaseolus multiflorus</name>
    <dbReference type="NCBI Taxonomy" id="3886"/>
    <lineage>
        <taxon>Eukaryota</taxon>
        <taxon>Viridiplantae</taxon>
        <taxon>Streptophyta</taxon>
        <taxon>Embryophyta</taxon>
        <taxon>Tracheophyta</taxon>
        <taxon>Spermatophyta</taxon>
        <taxon>Magnoliopsida</taxon>
        <taxon>eudicotyledons</taxon>
        <taxon>Gunneridae</taxon>
        <taxon>Pentapetalae</taxon>
        <taxon>rosids</taxon>
        <taxon>fabids</taxon>
        <taxon>Fabales</taxon>
        <taxon>Fabaceae</taxon>
        <taxon>Papilionoideae</taxon>
        <taxon>50 kb inversion clade</taxon>
        <taxon>NPAAA clade</taxon>
        <taxon>indigoferoid/millettioid clade</taxon>
        <taxon>Phaseoleae</taxon>
        <taxon>Phaseolus</taxon>
    </lineage>
</organism>
<reference evidence="1 2" key="1">
    <citation type="submission" date="2024-01" db="EMBL/GenBank/DDBJ databases">
        <title>The genomes of 5 underutilized Papilionoideae crops provide insights into root nodulation and disease resistanc.</title>
        <authorList>
            <person name="Jiang F."/>
        </authorList>
    </citation>
    <scope>NUCLEOTIDE SEQUENCE [LARGE SCALE GENOMIC DNA]</scope>
    <source>
        <strain evidence="1">JINMINGXINNONG_FW02</strain>
        <tissue evidence="1">Leaves</tissue>
    </source>
</reference>
<comment type="caution">
    <text evidence="1">The sequence shown here is derived from an EMBL/GenBank/DDBJ whole genome shotgun (WGS) entry which is preliminary data.</text>
</comment>
<evidence type="ECO:0000313" key="2">
    <source>
        <dbReference type="Proteomes" id="UP001374584"/>
    </source>
</evidence>
<evidence type="ECO:0000313" key="1">
    <source>
        <dbReference type="EMBL" id="KAK7343082.1"/>
    </source>
</evidence>
<proteinExistence type="predicted"/>
<keyword evidence="2" id="KW-1185">Reference proteome</keyword>